<keyword evidence="8" id="KW-1185">Reference proteome</keyword>
<evidence type="ECO:0000256" key="3">
    <source>
        <dbReference type="ARBA" id="ARBA00022771"/>
    </source>
</evidence>
<organism evidence="7 8">
    <name type="scientific">Gigaspora margarita</name>
    <dbReference type="NCBI Taxonomy" id="4874"/>
    <lineage>
        <taxon>Eukaryota</taxon>
        <taxon>Fungi</taxon>
        <taxon>Fungi incertae sedis</taxon>
        <taxon>Mucoromycota</taxon>
        <taxon>Glomeromycotina</taxon>
        <taxon>Glomeromycetes</taxon>
        <taxon>Diversisporales</taxon>
        <taxon>Gigasporaceae</taxon>
        <taxon>Gigaspora</taxon>
    </lineage>
</organism>
<evidence type="ECO:0000256" key="1">
    <source>
        <dbReference type="ARBA" id="ARBA00004123"/>
    </source>
</evidence>
<gene>
    <name evidence="7" type="ORF">GMARGA_LOCUS32996</name>
</gene>
<evidence type="ECO:0000256" key="2">
    <source>
        <dbReference type="ARBA" id="ARBA00022723"/>
    </source>
</evidence>
<dbReference type="PANTHER" id="PTHR46481">
    <property type="entry name" value="ZINC FINGER BED DOMAIN-CONTAINING PROTEIN 4"/>
    <property type="match status" value="1"/>
</dbReference>
<evidence type="ECO:0000256" key="4">
    <source>
        <dbReference type="ARBA" id="ARBA00022833"/>
    </source>
</evidence>
<dbReference type="EMBL" id="CAJVQB010053405">
    <property type="protein sequence ID" value="CAG8836357.1"/>
    <property type="molecule type" value="Genomic_DNA"/>
</dbReference>
<evidence type="ECO:0000256" key="6">
    <source>
        <dbReference type="SAM" id="MobiDB-lite"/>
    </source>
</evidence>
<protein>
    <submittedName>
        <fullName evidence="7">22892_t:CDS:1</fullName>
    </submittedName>
</protein>
<proteinExistence type="predicted"/>
<comment type="caution">
    <text evidence="7">The sequence shown here is derived from an EMBL/GenBank/DDBJ whole genome shotgun (WGS) entry which is preliminary data.</text>
</comment>
<dbReference type="InterPro" id="IPR052035">
    <property type="entry name" value="ZnF_BED_domain_contain"/>
</dbReference>
<sequence>MSADQEKYRDTNLDLSSDKYDKNNDDYLASYNQNKQDDLQNTTSLSQISAKKKRDSTVWLYFNENTGSPVCKEYKASFSTTIVNPHSQIEQHERDDLVIRWIICDLQPFNVVEGKEWRAIVSKFDPRYQFPSRNMIRDYVTELFQQKKDEVKLALHKISTHVLNLAVGSGLDFIDKSIVKVRLLMSYIKASQPTINNLKKLCEIKSVEYLAPELD</sequence>
<accession>A0ABN7WN56</accession>
<keyword evidence="4" id="KW-0862">Zinc</keyword>
<keyword evidence="2" id="KW-0479">Metal-binding</keyword>
<keyword evidence="3" id="KW-0863">Zinc-finger</keyword>
<feature type="compositionally biased region" description="Basic and acidic residues" evidence="6">
    <location>
        <begin position="1"/>
        <end position="25"/>
    </location>
</feature>
<feature type="non-terminal residue" evidence="7">
    <location>
        <position position="215"/>
    </location>
</feature>
<reference evidence="7 8" key="1">
    <citation type="submission" date="2021-06" db="EMBL/GenBank/DDBJ databases">
        <authorList>
            <person name="Kallberg Y."/>
            <person name="Tangrot J."/>
            <person name="Rosling A."/>
        </authorList>
    </citation>
    <scope>NUCLEOTIDE SEQUENCE [LARGE SCALE GENOMIC DNA]</scope>
    <source>
        <strain evidence="7 8">120-4 pot B 10/14</strain>
    </source>
</reference>
<evidence type="ECO:0000313" key="7">
    <source>
        <dbReference type="EMBL" id="CAG8836357.1"/>
    </source>
</evidence>
<keyword evidence="5" id="KW-0539">Nucleus</keyword>
<name>A0ABN7WN56_GIGMA</name>
<feature type="region of interest" description="Disordered" evidence="6">
    <location>
        <begin position="1"/>
        <end position="34"/>
    </location>
</feature>
<evidence type="ECO:0000256" key="5">
    <source>
        <dbReference type="ARBA" id="ARBA00023242"/>
    </source>
</evidence>
<dbReference type="SUPFAM" id="SSF140996">
    <property type="entry name" value="Hermes dimerisation domain"/>
    <property type="match status" value="1"/>
</dbReference>
<evidence type="ECO:0000313" key="8">
    <source>
        <dbReference type="Proteomes" id="UP000789901"/>
    </source>
</evidence>
<dbReference type="Proteomes" id="UP000789901">
    <property type="component" value="Unassembled WGS sequence"/>
</dbReference>
<comment type="subcellular location">
    <subcellularLocation>
        <location evidence="1">Nucleus</location>
    </subcellularLocation>
</comment>
<dbReference type="PANTHER" id="PTHR46481:SF10">
    <property type="entry name" value="ZINC FINGER BED DOMAIN-CONTAINING PROTEIN 39"/>
    <property type="match status" value="1"/>
</dbReference>